<dbReference type="STRING" id="991.IW20_21540"/>
<protein>
    <recommendedName>
        <fullName evidence="1">DUF5977 domain-containing protein</fullName>
    </recommendedName>
</protein>
<evidence type="ECO:0000313" key="4">
    <source>
        <dbReference type="Proteomes" id="UP000028712"/>
    </source>
</evidence>
<evidence type="ECO:0000313" key="5">
    <source>
        <dbReference type="Proteomes" id="UP000198424"/>
    </source>
</evidence>
<dbReference type="Proteomes" id="UP000028712">
    <property type="component" value="Unassembled WGS sequence"/>
</dbReference>
<dbReference type="InterPro" id="IPR046020">
    <property type="entry name" value="DUF5977"/>
</dbReference>
<reference evidence="2 4" key="1">
    <citation type="submission" date="2014-07" db="EMBL/GenBank/DDBJ databases">
        <title>Genome of Flavobacterium hydatis DSM 2063.</title>
        <authorList>
            <person name="Pipes S.E."/>
            <person name="Stropko S.J."/>
            <person name="Newman J.D."/>
        </authorList>
    </citation>
    <scope>NUCLEOTIDE SEQUENCE [LARGE SCALE GENOMIC DNA]</scope>
    <source>
        <strain evidence="2 4">DSM 2063</strain>
    </source>
</reference>
<sequence length="1350" mass="151474">MLFIFTIHGVAQSDDSKFLPNITPPSPTAGELGKYGNVPVGLFTGAANISVPLINFKTKDLESPMSLYYGSNGIKVDEVASNVGLGWNLNFGGVITRTVRDKSDDLQTMVYPPDNFYNASNAEKVAFYKAAGQDNADTEKDLYSFNFNGNSGKFIYDKNNVPILTNHQKIKIERITNNTDFLLTTTNGVKYYFTEKETTAFRSQGEGHSVVNASVTAWYLTKIVHPNGAEIYLSYEKMNMDYTASNSQTLKMSYPAMQNSCNATTPYTSGLALSGIVAYNMKVIGKRINKISSNNIIDGYVTFVYTASGINEEVDGNGKIETITQYNGSGTLIEKIKFNYLKTTNARVFLQNITFNNPSKNYVFEYINQTSFPKRLATSQDHWGYYNGKDYNTNLVPKNINDYDIGLNNMEYNGADKEPNADFAKIGLLKKIFYPTKGYTEFDYESNTYWGEKTTYPVKTNVRKVRSYTDTDKEDKTYTITSPIDQKISFIGSVKYVSPQAPRYDPYGNLIPDPGNTGHFTASIAISCADPQENCPRFYQETQFGTPYYHDSGGFIFINSMPEQIVDNEFYFDAKAGKTYTLSFYKNGNRVSAMVDYTYYATTPDAISTNIETGGVRIKSTADFAEASAKANYKRYYYGNKDNLNKSSGDKGKTPLYVDIELLRTLCGNDGGGLSLGTSFVDNSNLVVSSSSIISLFDTGSSNCFYKYVTISEGGDDFENGGEMKEFIVHRDNWVDNLDSKGQPIIVDNEINGRSKILGTVDIKSAPLTNFGWDNGLERRSEVLQKKNAGVPFVVVAETENKYKLDLSYKNEVKGYNVRKYFNDLFSIVGSVDYLSIVEYATKSHWFYLESSISKKFDINGLNPIETTIKYEYSNPIHLQLTSQSTTNSKAEILETKYFYPQDSQMANEPFVKELIVQNRIETALDVQTFRRGIKLSEQKTVYDKSIITSNLLLPSYILENKGTAALNPVTDKKISYDFYDDKGNLLQYTQDGGTPTSIVWGYDKTLPIAKLDNIAYKSIPISLITEVQNASSYIGTDASMLTAINKFTYNYSGLSNTKITSYMYKPLIGVTRITDAQELNTYYDYDEFNRLKFIKDKDLNVLQAYFYNYKGQFMDISLEAAPIYYNIAMSKTFYKAICPLGQIGTYEYPVSAGMFTSVISQADADAKALAFLDYEGQKYVDYAINCNYKNAEKSAFFTKNNCKIGIMADPTRYTVPARKYSSQISQAEADKLAQADIDKNGQAYANANGSCIYKSNELSGYLNMFSEYLGMVKVAYLVPAGEFSSAISQDDADNQAQEGLSQCWQEFSCKAEQYQEFAPNIPPIKLPEYVGYDCKNVVFTIMQPSYETN</sequence>
<evidence type="ECO:0000259" key="1">
    <source>
        <dbReference type="Pfam" id="PF19404"/>
    </source>
</evidence>
<dbReference type="Pfam" id="PF19404">
    <property type="entry name" value="DUF5977"/>
    <property type="match status" value="3"/>
</dbReference>
<gene>
    <name evidence="3" type="ORF">B0A62_13750</name>
    <name evidence="2" type="ORF">IW20_21540</name>
</gene>
<organism evidence="2 4">
    <name type="scientific">Flavobacterium hydatis</name>
    <name type="common">Cytophaga aquatilis</name>
    <dbReference type="NCBI Taxonomy" id="991"/>
    <lineage>
        <taxon>Bacteria</taxon>
        <taxon>Pseudomonadati</taxon>
        <taxon>Bacteroidota</taxon>
        <taxon>Flavobacteriia</taxon>
        <taxon>Flavobacteriales</taxon>
        <taxon>Flavobacteriaceae</taxon>
        <taxon>Flavobacterium</taxon>
    </lineage>
</organism>
<dbReference type="eggNOG" id="COG3209">
    <property type="taxonomic scope" value="Bacteria"/>
</dbReference>
<feature type="domain" description="DUF5977" evidence="1">
    <location>
        <begin position="1274"/>
        <end position="1301"/>
    </location>
</feature>
<evidence type="ECO:0000313" key="3">
    <source>
        <dbReference type="EMBL" id="OXA93306.1"/>
    </source>
</evidence>
<evidence type="ECO:0000313" key="2">
    <source>
        <dbReference type="EMBL" id="KFF10059.1"/>
    </source>
</evidence>
<dbReference type="EMBL" id="JPRM01000042">
    <property type="protein sequence ID" value="KFF10059.1"/>
    <property type="molecule type" value="Genomic_DNA"/>
</dbReference>
<accession>A0A086A045</accession>
<dbReference type="Proteomes" id="UP000198424">
    <property type="component" value="Unassembled WGS sequence"/>
</dbReference>
<comment type="caution">
    <text evidence="2">The sequence shown here is derived from an EMBL/GenBank/DDBJ whole genome shotgun (WGS) entry which is preliminary data.</text>
</comment>
<proteinExistence type="predicted"/>
<name>A0A086A045_FLAHY</name>
<reference evidence="3 5" key="2">
    <citation type="submission" date="2016-11" db="EMBL/GenBank/DDBJ databases">
        <title>Whole genomes of Flavobacteriaceae.</title>
        <authorList>
            <person name="Stine C."/>
            <person name="Li C."/>
            <person name="Tadesse D."/>
        </authorList>
    </citation>
    <scope>NUCLEOTIDE SEQUENCE [LARGE SCALE GENOMIC DNA]</scope>
    <source>
        <strain evidence="3 5">ATCC 29551</strain>
    </source>
</reference>
<feature type="domain" description="DUF5977" evidence="1">
    <location>
        <begin position="1189"/>
        <end position="1253"/>
    </location>
</feature>
<keyword evidence="5" id="KW-1185">Reference proteome</keyword>
<dbReference type="EMBL" id="MUGY01000015">
    <property type="protein sequence ID" value="OXA93306.1"/>
    <property type="molecule type" value="Genomic_DNA"/>
</dbReference>
<feature type="domain" description="DUF5977" evidence="1">
    <location>
        <begin position="1125"/>
        <end position="1187"/>
    </location>
</feature>